<dbReference type="Gene3D" id="1.10.10.10">
    <property type="entry name" value="Winged helix-like DNA-binding domain superfamily/Winged helix DNA-binding domain"/>
    <property type="match status" value="1"/>
</dbReference>
<dbReference type="Proteomes" id="UP000449846">
    <property type="component" value="Unassembled WGS sequence"/>
</dbReference>
<feature type="domain" description="Plasmid replication protein C N-terminal" evidence="2">
    <location>
        <begin position="16"/>
        <end position="154"/>
    </location>
</feature>
<dbReference type="NCBIfam" id="NF040974">
    <property type="entry name" value="RepABC_RepC"/>
    <property type="match status" value="1"/>
</dbReference>
<dbReference type="InterPro" id="IPR021760">
    <property type="entry name" value="RepC_C"/>
</dbReference>
<dbReference type="AlphaFoldDB" id="A0A844HRP3"/>
<comment type="caution">
    <text evidence="4">The sequence shown here is derived from an EMBL/GenBank/DDBJ whole genome shotgun (WGS) entry which is preliminary data.</text>
</comment>
<evidence type="ECO:0000259" key="2">
    <source>
        <dbReference type="Pfam" id="PF03428"/>
    </source>
</evidence>
<dbReference type="Pfam" id="PF11800">
    <property type="entry name" value="RP-C_C"/>
    <property type="match status" value="1"/>
</dbReference>
<dbReference type="InterPro" id="IPR005090">
    <property type="entry name" value="RepC_N"/>
</dbReference>
<proteinExistence type="predicted"/>
<accession>A0A844HRP3</accession>
<protein>
    <recommendedName>
        <fullName evidence="6">Replication initiation protein RepC</fullName>
    </recommendedName>
</protein>
<feature type="domain" description="Plasmid replication protein C C-terminal" evidence="3">
    <location>
        <begin position="259"/>
        <end position="351"/>
    </location>
</feature>
<evidence type="ECO:0000256" key="1">
    <source>
        <dbReference type="SAM" id="MobiDB-lite"/>
    </source>
</evidence>
<feature type="region of interest" description="Disordered" evidence="1">
    <location>
        <begin position="224"/>
        <end position="254"/>
    </location>
</feature>
<feature type="compositionally biased region" description="Basic and acidic residues" evidence="1">
    <location>
        <begin position="233"/>
        <end position="254"/>
    </location>
</feature>
<dbReference type="EMBL" id="WMIG01000019">
    <property type="protein sequence ID" value="MTH61738.1"/>
    <property type="molecule type" value="Genomic_DNA"/>
</dbReference>
<evidence type="ECO:0000313" key="5">
    <source>
        <dbReference type="Proteomes" id="UP000449846"/>
    </source>
</evidence>
<dbReference type="Pfam" id="PF03428">
    <property type="entry name" value="RP-C"/>
    <property type="match status" value="1"/>
</dbReference>
<evidence type="ECO:0008006" key="6">
    <source>
        <dbReference type="Google" id="ProtNLM"/>
    </source>
</evidence>
<keyword evidence="5" id="KW-1185">Reference proteome</keyword>
<evidence type="ECO:0000259" key="3">
    <source>
        <dbReference type="Pfam" id="PF11800"/>
    </source>
</evidence>
<sequence>MRQLARNLAVAAPATASSRQASSWWAVFRDLRDARSAYGLKARHLTTLAALLTFLPEGDEEMIVFASNRTILERLNGLCERTFQRHVGELCEAGLVRRNDSSNGKRFRMRRSAEMALSYGFDLSPLIEQASPIAEAAQAQRHRAAHVAMLRQQILKRLANRDEIALSPSREAELRLFLRRDQSVEALNELLNALQTSSTSPEEVVSEEATSLAKTTNLSASNRHFVGHHHKSKENDIDKDTSSVRPDTGSKHPSEFLEKLRKACPTSSEWLSKGLSTWREIFEQLQQLASWAGISGAVYAKAEHQNGPEKTGTTLLAILESADRIKHPAAYFYAVTLGQRAASFSTEKLLNRLTAAQPCHPWMTS</sequence>
<dbReference type="OrthoDB" id="7488837at2"/>
<dbReference type="InterPro" id="IPR047611">
    <property type="entry name" value="RepABC_RepC"/>
</dbReference>
<gene>
    <name evidence="4" type="ORF">GL300_21255</name>
</gene>
<name>A0A844HRP3_9RHOB</name>
<organism evidence="4 5">
    <name type="scientific">Paracoccus litorisediminis</name>
    <dbReference type="NCBI Taxonomy" id="2006130"/>
    <lineage>
        <taxon>Bacteria</taxon>
        <taxon>Pseudomonadati</taxon>
        <taxon>Pseudomonadota</taxon>
        <taxon>Alphaproteobacteria</taxon>
        <taxon>Rhodobacterales</taxon>
        <taxon>Paracoccaceae</taxon>
        <taxon>Paracoccus</taxon>
    </lineage>
</organism>
<dbReference type="InterPro" id="IPR036388">
    <property type="entry name" value="WH-like_DNA-bd_sf"/>
</dbReference>
<evidence type="ECO:0000313" key="4">
    <source>
        <dbReference type="EMBL" id="MTH61738.1"/>
    </source>
</evidence>
<dbReference type="RefSeq" id="WP_155041691.1">
    <property type="nucleotide sequence ID" value="NZ_WMIG01000019.1"/>
</dbReference>
<reference evidence="4 5" key="1">
    <citation type="submission" date="2019-11" db="EMBL/GenBank/DDBJ databases">
        <authorList>
            <person name="Dong K."/>
        </authorList>
    </citation>
    <scope>NUCLEOTIDE SEQUENCE [LARGE SCALE GENOMIC DNA]</scope>
    <source>
        <strain evidence="4 5">NBRC 112902</strain>
    </source>
</reference>